<evidence type="ECO:0008006" key="3">
    <source>
        <dbReference type="Google" id="ProtNLM"/>
    </source>
</evidence>
<evidence type="ECO:0000313" key="2">
    <source>
        <dbReference type="Proteomes" id="UP000321026"/>
    </source>
</evidence>
<name>A0A5C7JAA7_9BACT</name>
<evidence type="ECO:0000313" key="1">
    <source>
        <dbReference type="EMBL" id="TXG78353.1"/>
    </source>
</evidence>
<gene>
    <name evidence="1" type="ORF">E6Q11_01175</name>
</gene>
<proteinExistence type="predicted"/>
<organism evidence="1 2">
    <name type="scientific">Candidatus Dojkabacteria bacterium</name>
    <dbReference type="NCBI Taxonomy" id="2099670"/>
    <lineage>
        <taxon>Bacteria</taxon>
        <taxon>Candidatus Dojkabacteria</taxon>
    </lineage>
</organism>
<reference evidence="1 2" key="1">
    <citation type="submission" date="2018-09" db="EMBL/GenBank/DDBJ databases">
        <title>Metagenome Assembled Genomes from an Advanced Water Purification Facility.</title>
        <authorList>
            <person name="Stamps B.W."/>
            <person name="Spear J.R."/>
        </authorList>
    </citation>
    <scope>NUCLEOTIDE SEQUENCE [LARGE SCALE GENOMIC DNA]</scope>
    <source>
        <strain evidence="1">Bin_63_2</strain>
    </source>
</reference>
<dbReference type="Proteomes" id="UP000321026">
    <property type="component" value="Unassembled WGS sequence"/>
</dbReference>
<protein>
    <recommendedName>
        <fullName evidence="3">Type II toxin-antitoxin system prevent-host-death family antitoxin</fullName>
    </recommendedName>
</protein>
<dbReference type="EMBL" id="SSDS01000018">
    <property type="protein sequence ID" value="TXG78353.1"/>
    <property type="molecule type" value="Genomic_DNA"/>
</dbReference>
<sequence>MSTTELRNKMADMVAALKQGKRIKIIHRSEVLATITPETPQPKLFNAEKFKRALAKMKPRKLIPVEDRDKIYRAHLEEKYGKGVS</sequence>
<accession>A0A5C7JAA7</accession>
<comment type="caution">
    <text evidence="1">The sequence shown here is derived from an EMBL/GenBank/DDBJ whole genome shotgun (WGS) entry which is preliminary data.</text>
</comment>
<dbReference type="AlphaFoldDB" id="A0A5C7JAA7"/>